<keyword evidence="2" id="KW-1185">Reference proteome</keyword>
<dbReference type="RefSeq" id="WP_083080205.1">
    <property type="nucleotide sequence ID" value="NZ_CP053563.1"/>
</dbReference>
<keyword evidence="1" id="KW-0614">Plasmid</keyword>
<reference evidence="1 2" key="1">
    <citation type="submission" date="2020-05" db="EMBL/GenBank/DDBJ databases">
        <title>Thioclava electrotropha strain Elox9 finished genome.</title>
        <authorList>
            <person name="Rowe A.R."/>
            <person name="Wilbanks E.G."/>
        </authorList>
    </citation>
    <scope>NUCLEOTIDE SEQUENCE [LARGE SCALE GENOMIC DNA]</scope>
    <source>
        <strain evidence="1 2">Elox9</strain>
        <plasmid evidence="1 2">pTElox9</plasmid>
    </source>
</reference>
<proteinExistence type="predicted"/>
<sequence length="137" mass="15127">MHNPEKLSAVQAFGQRNLPALQSLLTHAHDAVWSERLRTWLTACILSPDSALRAAALEHAVVDLVTLELSRQSYALADDGLRLTDRGGTLLVRRTLAELLFVLSTSDARSARQLATLACASRNERLEQIRSKIIETV</sequence>
<name>A0ABX6Z0C6_9RHOB</name>
<protein>
    <submittedName>
        <fullName evidence="1">Uncharacterized protein</fullName>
    </submittedName>
</protein>
<evidence type="ECO:0000313" key="2">
    <source>
        <dbReference type="Proteomes" id="UP000192422"/>
    </source>
</evidence>
<dbReference type="Proteomes" id="UP000192422">
    <property type="component" value="Plasmid pTElox9"/>
</dbReference>
<gene>
    <name evidence="1" type="ORF">AKL02_020680</name>
</gene>
<dbReference type="EMBL" id="CP053563">
    <property type="protein sequence ID" value="QPZ93393.1"/>
    <property type="molecule type" value="Genomic_DNA"/>
</dbReference>
<geneLocation type="plasmid" evidence="1 2">
    <name>pTElox9</name>
</geneLocation>
<organism evidence="1 2">
    <name type="scientific">Thioclava electrotropha</name>
    <dbReference type="NCBI Taxonomy" id="1549850"/>
    <lineage>
        <taxon>Bacteria</taxon>
        <taxon>Pseudomonadati</taxon>
        <taxon>Pseudomonadota</taxon>
        <taxon>Alphaproteobacteria</taxon>
        <taxon>Rhodobacterales</taxon>
        <taxon>Paracoccaceae</taxon>
        <taxon>Thioclava</taxon>
    </lineage>
</organism>
<accession>A0ABX6Z0C6</accession>
<evidence type="ECO:0000313" key="1">
    <source>
        <dbReference type="EMBL" id="QPZ93393.1"/>
    </source>
</evidence>